<comment type="caution">
    <text evidence="1">The sequence shown here is derived from an EMBL/GenBank/DDBJ whole genome shotgun (WGS) entry which is preliminary data.</text>
</comment>
<gene>
    <name evidence="1" type="ORF">H4W81_002518</name>
</gene>
<protein>
    <submittedName>
        <fullName evidence="1">Uncharacterized protein</fullName>
    </submittedName>
</protein>
<name>A0ABR9KCK4_9ACTN</name>
<accession>A0ABR9KCK4</accession>
<proteinExistence type="predicted"/>
<dbReference type="EMBL" id="JADBEF010000001">
    <property type="protein sequence ID" value="MBE1559739.1"/>
    <property type="molecule type" value="Genomic_DNA"/>
</dbReference>
<organism evidence="1 2">
    <name type="scientific">Nonomuraea africana</name>
    <dbReference type="NCBI Taxonomy" id="46171"/>
    <lineage>
        <taxon>Bacteria</taxon>
        <taxon>Bacillati</taxon>
        <taxon>Actinomycetota</taxon>
        <taxon>Actinomycetes</taxon>
        <taxon>Streptosporangiales</taxon>
        <taxon>Streptosporangiaceae</taxon>
        <taxon>Nonomuraea</taxon>
    </lineage>
</organism>
<dbReference type="Proteomes" id="UP000661607">
    <property type="component" value="Unassembled WGS sequence"/>
</dbReference>
<sequence length="31" mass="3547">MNNVNDMHTVDDDLIVIFLMTGIRFLTEHAA</sequence>
<evidence type="ECO:0000313" key="1">
    <source>
        <dbReference type="EMBL" id="MBE1559739.1"/>
    </source>
</evidence>
<keyword evidence="2" id="KW-1185">Reference proteome</keyword>
<reference evidence="1 2" key="1">
    <citation type="submission" date="2020-10" db="EMBL/GenBank/DDBJ databases">
        <title>Sequencing the genomes of 1000 actinobacteria strains.</title>
        <authorList>
            <person name="Klenk H.-P."/>
        </authorList>
    </citation>
    <scope>NUCLEOTIDE SEQUENCE [LARGE SCALE GENOMIC DNA]</scope>
    <source>
        <strain evidence="1 2">DSM 43748</strain>
    </source>
</reference>
<evidence type="ECO:0000313" key="2">
    <source>
        <dbReference type="Proteomes" id="UP000661607"/>
    </source>
</evidence>